<dbReference type="OrthoDB" id="536948at2759"/>
<dbReference type="GO" id="GO:0016020">
    <property type="term" value="C:membrane"/>
    <property type="evidence" value="ECO:0007669"/>
    <property type="project" value="InterPro"/>
</dbReference>
<keyword evidence="4" id="KW-0325">Glycoprotein</keyword>
<feature type="disulfide bond" evidence="5">
    <location>
        <begin position="176"/>
        <end position="186"/>
    </location>
</feature>
<sequence>RLEDGDSRCAGRVEVKHQGQWGTVCGDHWDMKDAAVVCKQLGCGTALQTSKYGYFGPGSGPIWMDSVGCQGIEPALSECRHDGWGKHDCNHALDAGVVCSGKESSRFRLVNGSTACSGRVEVEVEGNWGTLCDAGWDISDAHVLCHQLNCGFAEFIPAGGHFGRGTGPVWRDTFHCHGTESHLEQCPVTALGVSPCSPDNSAGVFCSAGLPGSLHLVGGGSRCDGRVEMPLNGVWVKVLDDRWDLNDASVVCRQLQCGEAEQAYNLPKAERGTGPVGLRRVQCAGKETHLALCNTSLPAAVPAEIAEDVGVVCSAGFLLGAGSQQVRLVHRAGRCAGRVEMYYNGTWGTVCDDSWDLLDATVVCRQLGCGVAVNFTGSAHYGEGSGQIWLDDVNCSGDEAALWDCPARPWGQHNCRHKEDAGVVCS</sequence>
<keyword evidence="1" id="KW-0732">Signal</keyword>
<dbReference type="PRINTS" id="PR00258">
    <property type="entry name" value="SPERACTRCPTR"/>
</dbReference>
<feature type="domain" description="SRCR" evidence="6">
    <location>
        <begin position="214"/>
        <end position="314"/>
    </location>
</feature>
<feature type="disulfide bond" evidence="5">
    <location>
        <begin position="252"/>
        <end position="313"/>
    </location>
</feature>
<dbReference type="Gene3D" id="3.10.250.10">
    <property type="entry name" value="SRCR-like domain"/>
    <property type="match status" value="4"/>
</dbReference>
<feature type="disulfide bond" evidence="5">
    <location>
        <begin position="38"/>
        <end position="99"/>
    </location>
</feature>
<feature type="disulfide bond" evidence="5">
    <location>
        <begin position="25"/>
        <end position="89"/>
    </location>
</feature>
<comment type="caution">
    <text evidence="7">The sequence shown here is derived from an EMBL/GenBank/DDBJ whole genome shotgun (WGS) entry which is preliminary data.</text>
</comment>
<dbReference type="SMART" id="SM00202">
    <property type="entry name" value="SR"/>
    <property type="match status" value="4"/>
</dbReference>
<dbReference type="InterPro" id="IPR036772">
    <property type="entry name" value="SRCR-like_dom_sf"/>
</dbReference>
<dbReference type="AlphaFoldDB" id="A0A7K4JXG6"/>
<accession>A0A7K4JXG6</accession>
<proteinExistence type="predicted"/>
<gene>
    <name evidence="7" type="primary">Dmbt1_0</name>
    <name evidence="7" type="ORF">CRYSOU_R07411</name>
</gene>
<dbReference type="PROSITE" id="PS00420">
    <property type="entry name" value="SRCR_1"/>
    <property type="match status" value="2"/>
</dbReference>
<organism evidence="7 8">
    <name type="scientific">Crypturellus soui</name>
    <dbReference type="NCBI Taxonomy" id="458187"/>
    <lineage>
        <taxon>Eukaryota</taxon>
        <taxon>Metazoa</taxon>
        <taxon>Chordata</taxon>
        <taxon>Craniata</taxon>
        <taxon>Vertebrata</taxon>
        <taxon>Euteleostomi</taxon>
        <taxon>Archelosauria</taxon>
        <taxon>Archosauria</taxon>
        <taxon>Dinosauria</taxon>
        <taxon>Saurischia</taxon>
        <taxon>Theropoda</taxon>
        <taxon>Coelurosauria</taxon>
        <taxon>Aves</taxon>
        <taxon>Palaeognathae</taxon>
        <taxon>Tinamiformes</taxon>
        <taxon>Tinamidae</taxon>
        <taxon>Crypturellus</taxon>
    </lineage>
</organism>
<dbReference type="PANTHER" id="PTHR45817">
    <property type="entry name" value="LYSYL OXIDASE-LIKE-RELATED"/>
    <property type="match status" value="1"/>
</dbReference>
<feature type="disulfide bond" evidence="5">
    <location>
        <begin position="69"/>
        <end position="79"/>
    </location>
</feature>
<evidence type="ECO:0000256" key="4">
    <source>
        <dbReference type="ARBA" id="ARBA00023180"/>
    </source>
</evidence>
<evidence type="ECO:0000256" key="2">
    <source>
        <dbReference type="ARBA" id="ARBA00022737"/>
    </source>
</evidence>
<feature type="disulfide bond" evidence="5">
    <location>
        <begin position="132"/>
        <end position="196"/>
    </location>
</feature>
<feature type="disulfide bond" evidence="5">
    <location>
        <begin position="395"/>
        <end position="405"/>
    </location>
</feature>
<feature type="non-terminal residue" evidence="7">
    <location>
        <position position="426"/>
    </location>
</feature>
<feature type="disulfide bond" evidence="5">
    <location>
        <begin position="351"/>
        <end position="415"/>
    </location>
</feature>
<evidence type="ECO:0000256" key="3">
    <source>
        <dbReference type="ARBA" id="ARBA00023157"/>
    </source>
</evidence>
<feature type="domain" description="SRCR" evidence="6">
    <location>
        <begin position="1"/>
        <end position="100"/>
    </location>
</feature>
<dbReference type="FunFam" id="3.10.250.10:FF:000002">
    <property type="entry name" value="Scavenger receptor cysteine-rich type 1 protein M130"/>
    <property type="match status" value="1"/>
</dbReference>
<dbReference type="Pfam" id="PF00530">
    <property type="entry name" value="SRCR"/>
    <property type="match status" value="4"/>
</dbReference>
<protein>
    <submittedName>
        <fullName evidence="7">DMBT1 protein</fullName>
    </submittedName>
</protein>
<feature type="disulfide bond" evidence="5">
    <location>
        <begin position="364"/>
        <end position="425"/>
    </location>
</feature>
<feature type="disulfide bond" evidence="5">
    <location>
        <begin position="283"/>
        <end position="293"/>
    </location>
</feature>
<evidence type="ECO:0000256" key="1">
    <source>
        <dbReference type="ARBA" id="ARBA00022729"/>
    </source>
</evidence>
<evidence type="ECO:0000256" key="5">
    <source>
        <dbReference type="PROSITE-ProRule" id="PRU00196"/>
    </source>
</evidence>
<reference evidence="7 8" key="1">
    <citation type="submission" date="2019-09" db="EMBL/GenBank/DDBJ databases">
        <title>Bird 10,000 Genomes (B10K) Project - Family phase.</title>
        <authorList>
            <person name="Zhang G."/>
        </authorList>
    </citation>
    <scope>NUCLEOTIDE SEQUENCE [LARGE SCALE GENOMIC DNA]</scope>
    <source>
        <strain evidence="7">B10K-MSB-42743</strain>
        <tissue evidence="7">Heart</tissue>
    </source>
</reference>
<name>A0A7K4JXG6_9AVES</name>
<dbReference type="InterPro" id="IPR050912">
    <property type="entry name" value="LOX-like_protein"/>
</dbReference>
<dbReference type="PROSITE" id="PS50287">
    <property type="entry name" value="SRCR_2"/>
    <property type="match status" value="4"/>
</dbReference>
<evidence type="ECO:0000313" key="8">
    <source>
        <dbReference type="Proteomes" id="UP000545332"/>
    </source>
</evidence>
<feature type="disulfide bond" evidence="5">
    <location>
        <begin position="145"/>
        <end position="206"/>
    </location>
</feature>
<evidence type="ECO:0000259" key="6">
    <source>
        <dbReference type="PROSITE" id="PS50287"/>
    </source>
</evidence>
<keyword evidence="8" id="KW-1185">Reference proteome</keyword>
<dbReference type="SUPFAM" id="SSF56487">
    <property type="entry name" value="SRCR-like"/>
    <property type="match status" value="4"/>
</dbReference>
<comment type="caution">
    <text evidence="5">Lacks conserved residue(s) required for the propagation of feature annotation.</text>
</comment>
<dbReference type="GO" id="GO:0005615">
    <property type="term" value="C:extracellular space"/>
    <property type="evidence" value="ECO:0007669"/>
    <property type="project" value="TreeGrafter"/>
</dbReference>
<dbReference type="FunFam" id="3.10.250.10:FF:000009">
    <property type="entry name" value="WC1"/>
    <property type="match status" value="1"/>
</dbReference>
<dbReference type="PANTHER" id="PTHR45817:SF9">
    <property type="entry name" value="SRCR DOMAIN-CONTAINING PROTEIN"/>
    <property type="match status" value="1"/>
</dbReference>
<dbReference type="FunFam" id="3.10.250.10:FF:000006">
    <property type="entry name" value="neurotrypsin isoform X2"/>
    <property type="match status" value="1"/>
</dbReference>
<keyword evidence="3 5" id="KW-1015">Disulfide bond</keyword>
<dbReference type="EMBL" id="VWPX01001092">
    <property type="protein sequence ID" value="NWI08642.1"/>
    <property type="molecule type" value="Genomic_DNA"/>
</dbReference>
<feature type="domain" description="SRCR" evidence="6">
    <location>
        <begin position="107"/>
        <end position="207"/>
    </location>
</feature>
<dbReference type="Proteomes" id="UP000545332">
    <property type="component" value="Unassembled WGS sequence"/>
</dbReference>
<evidence type="ECO:0000313" key="7">
    <source>
        <dbReference type="EMBL" id="NWI08642.1"/>
    </source>
</evidence>
<feature type="non-terminal residue" evidence="7">
    <location>
        <position position="1"/>
    </location>
</feature>
<feature type="domain" description="SRCR" evidence="6">
    <location>
        <begin position="326"/>
        <end position="426"/>
    </location>
</feature>
<dbReference type="GO" id="GO:0004720">
    <property type="term" value="F:protein-lysine 6-oxidase activity"/>
    <property type="evidence" value="ECO:0007669"/>
    <property type="project" value="TreeGrafter"/>
</dbReference>
<dbReference type="InterPro" id="IPR001190">
    <property type="entry name" value="SRCR"/>
</dbReference>
<dbReference type="FunFam" id="3.10.250.10:FF:000031">
    <property type="entry name" value="RIKEN cDNA 5830411N06, isoform CRA_a"/>
    <property type="match status" value="1"/>
</dbReference>
<keyword evidence="2" id="KW-0677">Repeat</keyword>